<keyword evidence="4" id="KW-1185">Reference proteome</keyword>
<gene>
    <name evidence="3" type="ORF">QTJ16_002195</name>
</gene>
<feature type="region of interest" description="Disordered" evidence="2">
    <location>
        <begin position="441"/>
        <end position="463"/>
    </location>
</feature>
<dbReference type="Proteomes" id="UP001285354">
    <property type="component" value="Unassembled WGS sequence"/>
</dbReference>
<dbReference type="EMBL" id="JAUBYV010000002">
    <property type="protein sequence ID" value="KAK2629092.1"/>
    <property type="molecule type" value="Genomic_DNA"/>
</dbReference>
<proteinExistence type="predicted"/>
<feature type="coiled-coil region" evidence="1">
    <location>
        <begin position="153"/>
        <end position="187"/>
    </location>
</feature>
<protein>
    <submittedName>
        <fullName evidence="3">Uncharacterized protein</fullName>
    </submittedName>
</protein>
<dbReference type="AlphaFoldDB" id="A0AAD9T5E5"/>
<feature type="coiled-coil region" evidence="1">
    <location>
        <begin position="368"/>
        <end position="435"/>
    </location>
</feature>
<name>A0AAD9T5E5_9HELO</name>
<feature type="coiled-coil region" evidence="1">
    <location>
        <begin position="240"/>
        <end position="274"/>
    </location>
</feature>
<evidence type="ECO:0000313" key="3">
    <source>
        <dbReference type="EMBL" id="KAK2629092.1"/>
    </source>
</evidence>
<organism evidence="3 4">
    <name type="scientific">Diplocarpon rosae</name>
    <dbReference type="NCBI Taxonomy" id="946125"/>
    <lineage>
        <taxon>Eukaryota</taxon>
        <taxon>Fungi</taxon>
        <taxon>Dikarya</taxon>
        <taxon>Ascomycota</taxon>
        <taxon>Pezizomycotina</taxon>
        <taxon>Leotiomycetes</taxon>
        <taxon>Helotiales</taxon>
        <taxon>Drepanopezizaceae</taxon>
        <taxon>Diplocarpon</taxon>
    </lineage>
</organism>
<sequence length="463" mass="51782">MAASFSATARDFLDVETVNARIQSQLERKNGPATIQYLLMEIRSALEVIGKQQSELEALRKTPSMLAEVPDDLKKAALTARANWDISLGEFGRAYELIRTRSGALQDVMPGLDKKELDAAIAEVEDVITNIGFKNVAIVVTQKHIQERLLVDCKLFKDRALLAEAQLEDLEQKYNDQLLQNQVASEVANEMAVGLANERAVLQTKVADLQSRITAIPEIGEIVSEVENEFQSTTNLLTEGEDAKDSIDKLVRVVEELSEEANHTQRLAVELRNALDFFKTSYPECADKTKNLESIWQEIERTASNLVSLAQIWTADALDILDIHRGMKPFLAAADDATGKKQLDFAEYESQQWSARSRADRDNTLILDEDCEREKSDLQTKIKRLKNGLRMSAQEENARIQATLAQANADCDAKNQALRDQIDRLTKDLTTARDRTAIDAKIKDLERKPGECDRHGPDGPGTF</sequence>
<evidence type="ECO:0000256" key="2">
    <source>
        <dbReference type="SAM" id="MobiDB-lite"/>
    </source>
</evidence>
<feature type="compositionally biased region" description="Basic and acidic residues" evidence="2">
    <location>
        <begin position="441"/>
        <end position="457"/>
    </location>
</feature>
<accession>A0AAD9T5E5</accession>
<comment type="caution">
    <text evidence="3">The sequence shown here is derived from an EMBL/GenBank/DDBJ whole genome shotgun (WGS) entry which is preliminary data.</text>
</comment>
<reference evidence="3" key="1">
    <citation type="submission" date="2023-06" db="EMBL/GenBank/DDBJ databases">
        <title>Draft genome of Marssonina rosae.</title>
        <authorList>
            <person name="Cheng Q."/>
        </authorList>
    </citation>
    <scope>NUCLEOTIDE SEQUENCE</scope>
    <source>
        <strain evidence="3">R4</strain>
    </source>
</reference>
<evidence type="ECO:0000256" key="1">
    <source>
        <dbReference type="SAM" id="Coils"/>
    </source>
</evidence>
<evidence type="ECO:0000313" key="4">
    <source>
        <dbReference type="Proteomes" id="UP001285354"/>
    </source>
</evidence>
<keyword evidence="1" id="KW-0175">Coiled coil</keyword>